<dbReference type="EMBL" id="MT900474">
    <property type="protein sequence ID" value="QOD40116.1"/>
    <property type="molecule type" value="Genomic_DNA"/>
</dbReference>
<keyword evidence="10" id="KW-0946">Virion</keyword>
<feature type="compositionally biased region" description="Polar residues" evidence="14">
    <location>
        <begin position="2519"/>
        <end position="2530"/>
    </location>
</feature>
<keyword evidence="11" id="KW-1127">Modulation of host ubiquitin pathway by viral deubiquitinase</keyword>
<dbReference type="InterPro" id="IPR038765">
    <property type="entry name" value="Papain-like_cys_pep_sf"/>
</dbReference>
<keyword evidence="4" id="KW-1130">Modulation of host ubiquitin pathway by virus</keyword>
<evidence type="ECO:0000256" key="7">
    <source>
        <dbReference type="ARBA" id="ARBA00022786"/>
    </source>
</evidence>
<dbReference type="GO" id="GO:0039693">
    <property type="term" value="P:viral DNA genome replication"/>
    <property type="evidence" value="ECO:0007669"/>
    <property type="project" value="InterPro"/>
</dbReference>
<keyword evidence="9" id="KW-0788">Thiol protease</keyword>
<keyword evidence="6" id="KW-0677">Repeat</keyword>
<keyword evidence="12" id="KW-1035">Host cytoplasm</keyword>
<dbReference type="Proteomes" id="UP001148675">
    <property type="component" value="Segment"/>
</dbReference>
<keyword evidence="8" id="KW-0378">Hydrolase</keyword>
<feature type="region of interest" description="Disordered" evidence="14">
    <location>
        <begin position="2445"/>
        <end position="2486"/>
    </location>
</feature>
<dbReference type="KEGG" id="vg:80540488"/>
<evidence type="ECO:0000256" key="6">
    <source>
        <dbReference type="ARBA" id="ARBA00022737"/>
    </source>
</evidence>
<dbReference type="SUPFAM" id="SSF54001">
    <property type="entry name" value="Cysteine proteinases"/>
    <property type="match status" value="1"/>
</dbReference>
<keyword evidence="7" id="KW-0833">Ubl conjugation pathway</keyword>
<evidence type="ECO:0000313" key="16">
    <source>
        <dbReference type="EMBL" id="QOD40116.1"/>
    </source>
</evidence>
<feature type="compositionally biased region" description="Pro residues" evidence="14">
    <location>
        <begin position="2469"/>
        <end position="2479"/>
    </location>
</feature>
<keyword evidence="13" id="KW-0175">Coiled coil</keyword>
<dbReference type="GO" id="GO:0044423">
    <property type="term" value="C:virion component"/>
    <property type="evidence" value="ECO:0007669"/>
    <property type="project" value="UniProtKB-KW"/>
</dbReference>
<dbReference type="Gene3D" id="3.90.70.120">
    <property type="match status" value="1"/>
</dbReference>
<dbReference type="Pfam" id="PF04843">
    <property type="entry name" value="Herpes_teg_N"/>
    <property type="match status" value="1"/>
</dbReference>
<dbReference type="GO" id="GO:0006508">
    <property type="term" value="P:proteolysis"/>
    <property type="evidence" value="ECO:0007669"/>
    <property type="project" value="UniProtKB-KW"/>
</dbReference>
<gene>
    <name evidence="16" type="primary">UL36</name>
</gene>
<keyword evidence="3" id="KW-0945">Host-virus interaction</keyword>
<organism evidence="16 17">
    <name type="scientific">Macropodid alphaherpesvirus 4</name>
    <dbReference type="NCBI Taxonomy" id="2762721"/>
    <lineage>
        <taxon>Viruses</taxon>
        <taxon>Duplodnaviria</taxon>
        <taxon>Heunggongvirae</taxon>
        <taxon>Peploviricota</taxon>
        <taxon>Herviviricetes</taxon>
        <taxon>Herpesvirales</taxon>
        <taxon>Orthoherpesviridae</taxon>
        <taxon>Alphaherpesvirinae</taxon>
        <taxon>Simplexvirus</taxon>
        <taxon>Simplexvirus macropodidalpha4</taxon>
    </lineage>
</organism>
<feature type="region of interest" description="Disordered" evidence="14">
    <location>
        <begin position="292"/>
        <end position="428"/>
    </location>
</feature>
<dbReference type="InterPro" id="IPR005210">
    <property type="entry name" value="Herpes_LT_deneddylase"/>
</dbReference>
<reference evidence="16" key="1">
    <citation type="submission" date="2020-08" db="EMBL/GenBank/DDBJ databases">
        <title>Genome sequences of two marsupial simplex viruses; Macropodid alphaherpesvirus 2 and 4.</title>
        <authorList>
            <person name="Vaz P.K."/>
            <person name="Mahony T."/>
            <person name="Hartley C.A."/>
            <person name="Motha J."/>
            <person name="Devlin J.M."/>
        </authorList>
    </citation>
    <scope>NUCLEOTIDE SEQUENCE</scope>
    <source>
        <strain evidence="16">V3116/09</strain>
    </source>
</reference>
<keyword evidence="17" id="KW-1185">Reference proteome</keyword>
<evidence type="ECO:0000256" key="8">
    <source>
        <dbReference type="ARBA" id="ARBA00022801"/>
    </source>
</evidence>
<keyword evidence="5" id="KW-0645">Protease</keyword>
<dbReference type="GO" id="GO:0039648">
    <property type="term" value="P:symbiont-mediated perturbation of host ubiquitin-like protein modification"/>
    <property type="evidence" value="ECO:0007669"/>
    <property type="project" value="UniProtKB-KW"/>
</dbReference>
<evidence type="ECO:0000256" key="1">
    <source>
        <dbReference type="ARBA" id="ARBA00022562"/>
    </source>
</evidence>
<dbReference type="GO" id="GO:0008234">
    <property type="term" value="F:cysteine-type peptidase activity"/>
    <property type="evidence" value="ECO:0007669"/>
    <property type="project" value="UniProtKB-KW"/>
</dbReference>
<keyword evidence="2" id="KW-0920">Virion tegument</keyword>
<feature type="domain" description="Peptidase C76" evidence="15">
    <location>
        <begin position="47"/>
        <end position="264"/>
    </location>
</feature>
<evidence type="ECO:0000313" key="17">
    <source>
        <dbReference type="Proteomes" id="UP001148675"/>
    </source>
</evidence>
<feature type="region of interest" description="Disordered" evidence="14">
    <location>
        <begin position="2749"/>
        <end position="2786"/>
    </location>
</feature>
<feature type="compositionally biased region" description="Basic residues" evidence="14">
    <location>
        <begin position="2532"/>
        <end position="2542"/>
    </location>
</feature>
<evidence type="ECO:0000256" key="13">
    <source>
        <dbReference type="SAM" id="Coils"/>
    </source>
</evidence>
<evidence type="ECO:0000256" key="2">
    <source>
        <dbReference type="ARBA" id="ARBA00022580"/>
    </source>
</evidence>
<dbReference type="PROSITE" id="PS51521">
    <property type="entry name" value="HTUSP"/>
    <property type="match status" value="1"/>
</dbReference>
<dbReference type="Pfam" id="PF03586">
    <property type="entry name" value="Herpes_UL36"/>
    <property type="match status" value="1"/>
</dbReference>
<dbReference type="GO" id="GO:0019784">
    <property type="term" value="F:deNEDDylase activity"/>
    <property type="evidence" value="ECO:0007669"/>
    <property type="project" value="InterPro"/>
</dbReference>
<feature type="compositionally biased region" description="Acidic residues" evidence="14">
    <location>
        <begin position="342"/>
        <end position="354"/>
    </location>
</feature>
<evidence type="ECO:0000256" key="5">
    <source>
        <dbReference type="ARBA" id="ARBA00022670"/>
    </source>
</evidence>
<evidence type="ECO:0000256" key="10">
    <source>
        <dbReference type="ARBA" id="ARBA00022844"/>
    </source>
</evidence>
<evidence type="ECO:0000256" key="9">
    <source>
        <dbReference type="ARBA" id="ARBA00022807"/>
    </source>
</evidence>
<evidence type="ECO:0000256" key="12">
    <source>
        <dbReference type="ARBA" id="ARBA00023200"/>
    </source>
</evidence>
<proteinExistence type="predicted"/>
<evidence type="ECO:0000256" key="11">
    <source>
        <dbReference type="ARBA" id="ARBA00022876"/>
    </source>
</evidence>
<protein>
    <submittedName>
        <fullName evidence="16">Large tegument protein</fullName>
    </submittedName>
</protein>
<evidence type="ECO:0000256" key="14">
    <source>
        <dbReference type="SAM" id="MobiDB-lite"/>
    </source>
</evidence>
<evidence type="ECO:0000259" key="15">
    <source>
        <dbReference type="PROSITE" id="PS51521"/>
    </source>
</evidence>
<evidence type="ECO:0000256" key="4">
    <source>
        <dbReference type="ARBA" id="ARBA00022662"/>
    </source>
</evidence>
<feature type="coiled-coil region" evidence="13">
    <location>
        <begin position="941"/>
        <end position="968"/>
    </location>
</feature>
<keyword evidence="1" id="KW-1048">Host nucleus</keyword>
<dbReference type="GeneID" id="80540488"/>
<name>A0A7L7YUL7_9ALPH</name>
<feature type="region of interest" description="Disordered" evidence="14">
    <location>
        <begin position="2509"/>
        <end position="2666"/>
    </location>
</feature>
<evidence type="ECO:0000256" key="3">
    <source>
        <dbReference type="ARBA" id="ARBA00022581"/>
    </source>
</evidence>
<accession>A0A7L7YUL7</accession>
<sequence>MGRGFKVGSGFVLRTHLLLQVCCGAGDPYALKHHISATMSMEDRRIVVTGPRNQFSPDLEPGGSVSCMRSSLSFLSLVFDVGLRDVLSADAIDWCLVEGREWTQPTNSTTVARMCAAVELPNWLRYSNSIGLRCIFSRVYGDVGFFSKPTPGLLGTQCSAHTFFYDVWSKRHTSFTLVTIGAVGLGLYREGDDAYIFDPHGLIQDTPAFIAKVRAGDVYTYLTYYTHRNKDAQWAGVMIFFVPAGPGPVSVADLRGAALQLYGESETYLQDEVFVERSVNVSHPLRNDTISPRGWVIGATSPPKQDTPAIPDSTTPPTPSNIWEDALSDPTPQLISPVLSDESSEMWIEEDQFDSMDITVTPTPRLNKRRRAAWTPPSSTEDLTVHPQQPKRASSTPQPRADTPPRKPKSIAPSSAEPHKDATLSPEQTQQLRKLIATLQARVKPTPPTNDLSVLLTSLEELKPTLANLHAQASTITNEVDVCSQITIPALKPPNTQRGLLEHCILSIIDHILAFLIENGTQTHPRVGIPDFASKLFDLVVKALPQKTAISDFLASTHMTLSEATAHLPLLQHVIDENSYIGKLALAKLVLVSRDVIRTTDAFYGELADLEHRLRHIPPDKLYATLSEWLLQQVQTNSNRMLAPSTPSHPEPLLQRIQKLAQFAKAEELKAENEDIALRRALLALSQTVDHATQQGGPLIIRPGPQYIHQSPRPPLLTPEEIKASLEDIRSRAANAIDTAVRDYFHKGVKQSANTLTFDKTNERRFHIPPSVISPIMQLVESLPLFDAHLSEVAQHANIPPPPALLTSAGGLLLNELIQLTPQIETPEGLSAWLTVLEDGLPGGSVSRKELEEVVRMITKINEQHSRRASGLVEFSRFEKLDAAIADELESLDAFSDGQDVKYIEEGGLSPLLKQTVEDALQQAKTMEATKLTQDLPSDVRAKLSERVRELTRILADAQDRASQVHNNRAAFFKKVQHILRPLPSFGGLKVAPTTLAALETDIPEGWKTITEAMSAAPVDVKTTLKADLWALVDQYRAALERPTPDTDTALTGIAAIFATVLKTLFPDDIETPHLLQFFSGHASLITRALTEAITASSAAVATANPKMTVDAATNVHKVLMDAIKDLSPAIQDPTSPLAFLIALKEDAAGHVKATELAFRARTAIADLTSLGVEVTDLVAELRKYDLTDGGDPDPILDSTTHTTTKIRKRVGKYEEEFGGLLQVEGVTGDQSPSSRALQELKKLITATHRRADELMTAADELRTKIADRDARDSGKRWVADINAALDRMESQQDFNVLELRRLAALAETNKYNLRDYRKRAEQVLATNSKIVTLALQTVLAFNPFTPENQQHPKLPPLTAIRNITWGPAFHAAADIFAQMFLVDVKPLTQLLNTAEGLLSLAQENDGFLDYYVAAKKLSEDLPPIPALQQQVSFFLKGHLEYIKLGDALDTIRAAAHRAMGNIPLELTVSAQQVDVEDGDYTTIEELVRKGVILACPSEDLLEEYISRLEHLDQTPLKDTAYAEYIAATTRQDLLATKRMLVCAKQHRAEATEKITRDLRTLLASRDKRAAAEAENINNLKTLLKVVSAPPAISKTLDQARSAADVIDQIAVLIHQTEKTDELDSLAILWLEHAQKIFNSHPLGKGGDGSPPPLSRYEARIEALITTQTCTATLTQSLQAAEAEWDEAWSNFKRSYKEAWSASDALLTAREHLRVLNMATNTIIGLRGDSHYDRIPSKYHGVLTAKLSERTKAMQEFGMVVARYDKHVTMLREISKQVVWEMKADVLQGLMEEFAVWAKDLPKWVLMDFQATKDLLRYRLGFYTAYSQSPHNDKQLIPTLLTEDVNLLEIIKNNGAPYPKGDISLLQRRAGSYLRHDGASKSILLRETTSELDLPFATNYLLPSGAPLQYTICFPFVTDKLGALLLHPEATYVIPNLPAGILESTSVVAAMQVLSILGELQLNLSEAQSSNFTRFGRLVNHRRADWDSGAAAVAEIYSALVAVTMTREFGCRLDKMGWQNGALIPHLITEPTTTKHKPVTFNVNDILVALTIGNPEHIYNFWRLDLHQQHDYMQITLPSAWENSSATLFIQRLTPHSNPMVRTLPTFSPSASPTHGLLFGTRVADWQRTKISTTDPLFPWRAFSEVTSGSGAVLGSLSPQQALTAISVLGRMCLPSHALRALWTHLVPDGYAADRDSWDRLLVKRLSPTDTYTASIGAEGTFCTPPPLYVPTGQQLVLHAGEADLQSTAQVTAMDLVITATLLGAPVVVAVTNEVTFSRGSELLLCLTVFDSRKDGPDEGLLDLVSNNIDSWAPELLHLDPNTIENACLVPQLTRVSNLLNSRPLRNSSPCLILVDMSMVPIEVLWEQPDPPGPLDIKIQTTDSIEDLPFLSSYEETLGDLRSPLDPFFSTVILGERFQISNFTDDLFKGVPIYKHMPDNPFPFVRKATSKPAGAQGATLPLNNQPLRAPTPPSPPVLAPYPTAEGHNNHSAYRVYTWVNGLEGVESDDSSYLGASDGLLQSSSPPSSTIPHRPRSTKKKPARASATPAPAPKPQTSITSSTPLKGRSKRSGRRQTPQTKLYLDDPELPRSPVPHSEKTSIESPRVTVTLDPLANGGVLVGAKTPRIKSRTSQTPPANQHKDRRRPNQRAGLLRARSATPPSDEELTDRLAQLSIDDKLQDIKPDVLRINSSPPFHTYRFDSTASHGSDSNESHVTVIRSKPTPQRMISSPPSPPSSYLASWKSIQTLSISPSSDEEQSSPDRSPPLTSPLWKSSDPLAGETSDEENFRSLRRHLRLSEESSQDDEGVYFGPPPLIPNKMLAHRYVSREGKSALSLLIQACLRLQQQIRQTRRALAAKSEQVINNFYHVRMLLG</sequence>
<dbReference type="InterPro" id="IPR006928">
    <property type="entry name" value="Herpes_teg_USP"/>
</dbReference>
<dbReference type="RefSeq" id="YP_010801756.1">
    <property type="nucleotide sequence ID" value="NC_076968.1"/>
</dbReference>